<dbReference type="FunFam" id="3.40.50.300:FF:000207">
    <property type="entry name" value="CTP synthase"/>
    <property type="match status" value="1"/>
</dbReference>
<evidence type="ECO:0000256" key="2">
    <source>
        <dbReference type="ARBA" id="ARBA00007533"/>
    </source>
</evidence>
<evidence type="ECO:0000256" key="7">
    <source>
        <dbReference type="ARBA" id="ARBA00022975"/>
    </source>
</evidence>
<feature type="compositionally biased region" description="Basic and acidic residues" evidence="10">
    <location>
        <begin position="58"/>
        <end position="70"/>
    </location>
</feature>
<dbReference type="InterPro" id="IPR004468">
    <property type="entry name" value="CTP_synthase"/>
</dbReference>
<proteinExistence type="inferred from homology"/>
<dbReference type="EC" id="6.3.4.2" evidence="9"/>
<dbReference type="FunFam" id="3.40.50.880:FF:000005">
    <property type="entry name" value="CTP synthase"/>
    <property type="match status" value="1"/>
</dbReference>
<dbReference type="CDD" id="cd01746">
    <property type="entry name" value="GATase1_CTP_Synthase"/>
    <property type="match status" value="1"/>
</dbReference>
<feature type="region of interest" description="Disordered" evidence="10">
    <location>
        <begin position="48"/>
        <end position="70"/>
    </location>
</feature>
<comment type="function">
    <text evidence="9">Catalyzes the ATP-dependent amination of UTP to CTP with either L-glutamine or ammonia as the source of nitrogen.</text>
</comment>
<dbReference type="GO" id="GO:0005524">
    <property type="term" value="F:ATP binding"/>
    <property type="evidence" value="ECO:0007669"/>
    <property type="project" value="UniProtKB-KW"/>
</dbReference>
<dbReference type="GO" id="GO:0042802">
    <property type="term" value="F:identical protein binding"/>
    <property type="evidence" value="ECO:0007669"/>
    <property type="project" value="TreeGrafter"/>
</dbReference>
<feature type="region of interest" description="Disordered" evidence="10">
    <location>
        <begin position="302"/>
        <end position="328"/>
    </location>
</feature>
<feature type="compositionally biased region" description="Acidic residues" evidence="10">
    <location>
        <begin position="309"/>
        <end position="318"/>
    </location>
</feature>
<evidence type="ECO:0000256" key="9">
    <source>
        <dbReference type="RuleBase" id="RU810713"/>
    </source>
</evidence>
<feature type="compositionally biased region" description="Polar residues" evidence="10">
    <location>
        <begin position="48"/>
        <end position="57"/>
    </location>
</feature>
<dbReference type="PROSITE" id="PS51273">
    <property type="entry name" value="GATASE_TYPE_1"/>
    <property type="match status" value="1"/>
</dbReference>
<evidence type="ECO:0000256" key="10">
    <source>
        <dbReference type="SAM" id="MobiDB-lite"/>
    </source>
</evidence>
<dbReference type="GO" id="GO:0019856">
    <property type="term" value="P:pyrimidine nucleobase biosynthetic process"/>
    <property type="evidence" value="ECO:0007669"/>
    <property type="project" value="TreeGrafter"/>
</dbReference>
<name>A0A7J7NH17_9MAGN</name>
<evidence type="ECO:0000256" key="5">
    <source>
        <dbReference type="ARBA" id="ARBA00022840"/>
    </source>
</evidence>
<dbReference type="NCBIfam" id="NF003792">
    <property type="entry name" value="PRK05380.1"/>
    <property type="match status" value="2"/>
</dbReference>
<dbReference type="GO" id="GO:0003883">
    <property type="term" value="F:CTP synthase activity"/>
    <property type="evidence" value="ECO:0007669"/>
    <property type="project" value="UniProtKB-UniRule"/>
</dbReference>
<dbReference type="GO" id="GO:0044210">
    <property type="term" value="P:'de novo' CTP biosynthetic process"/>
    <property type="evidence" value="ECO:0007669"/>
    <property type="project" value="UniProtKB-UniRule"/>
</dbReference>
<feature type="domain" description="CTP synthase N-terminal" evidence="12">
    <location>
        <begin position="329"/>
        <end position="380"/>
    </location>
</feature>
<dbReference type="InterPro" id="IPR029062">
    <property type="entry name" value="Class_I_gatase-like"/>
</dbReference>
<dbReference type="SUPFAM" id="SSF52540">
    <property type="entry name" value="P-loop containing nucleoside triphosphate hydrolases"/>
    <property type="match status" value="2"/>
</dbReference>
<feature type="domain" description="CTP synthase N-terminal" evidence="12">
    <location>
        <begin position="76"/>
        <end position="297"/>
    </location>
</feature>
<dbReference type="CDD" id="cd03113">
    <property type="entry name" value="CTPS_N"/>
    <property type="match status" value="1"/>
</dbReference>
<dbReference type="EMBL" id="JACGCM010000802">
    <property type="protein sequence ID" value="KAF6166290.1"/>
    <property type="molecule type" value="Genomic_DNA"/>
</dbReference>
<keyword evidence="7 9" id="KW-0665">Pyrimidine biosynthesis</keyword>
<evidence type="ECO:0000256" key="1">
    <source>
        <dbReference type="ARBA" id="ARBA00005171"/>
    </source>
</evidence>
<reference evidence="13 14" key="1">
    <citation type="journal article" date="2020" name="IScience">
        <title>Genome Sequencing of the Endangered Kingdonia uniflora (Circaeasteraceae, Ranunculales) Reveals Potential Mechanisms of Evolutionary Specialization.</title>
        <authorList>
            <person name="Sun Y."/>
            <person name="Deng T."/>
            <person name="Zhang A."/>
            <person name="Moore M.J."/>
            <person name="Landis J.B."/>
            <person name="Lin N."/>
            <person name="Zhang H."/>
            <person name="Zhang X."/>
            <person name="Huang J."/>
            <person name="Zhang X."/>
            <person name="Sun H."/>
            <person name="Wang H."/>
        </authorList>
    </citation>
    <scope>NUCLEOTIDE SEQUENCE [LARGE SCALE GENOMIC DNA]</scope>
    <source>
        <strain evidence="13">TB1705</strain>
        <tissue evidence="13">Leaf</tissue>
    </source>
</reference>
<dbReference type="Pfam" id="PF00117">
    <property type="entry name" value="GATase"/>
    <property type="match status" value="1"/>
</dbReference>
<evidence type="ECO:0000259" key="12">
    <source>
        <dbReference type="Pfam" id="PF06418"/>
    </source>
</evidence>
<dbReference type="Gene3D" id="3.40.50.300">
    <property type="entry name" value="P-loop containing nucleotide triphosphate hydrolases"/>
    <property type="match status" value="2"/>
</dbReference>
<keyword evidence="4 9" id="KW-0547">Nucleotide-binding</keyword>
<keyword evidence="14" id="KW-1185">Reference proteome</keyword>
<keyword evidence="5 9" id="KW-0067">ATP-binding</keyword>
<evidence type="ECO:0000256" key="3">
    <source>
        <dbReference type="ARBA" id="ARBA00022598"/>
    </source>
</evidence>
<keyword evidence="6 9" id="KW-0315">Glutamine amidotransferase</keyword>
<comment type="pathway">
    <text evidence="1 9">Pyrimidine metabolism; CTP biosynthesis via de novo pathway; CTP from UDP: step 2/2.</text>
</comment>
<comment type="caution">
    <text evidence="13">The sequence shown here is derived from an EMBL/GenBank/DDBJ whole genome shotgun (WGS) entry which is preliminary data.</text>
</comment>
<evidence type="ECO:0000259" key="11">
    <source>
        <dbReference type="Pfam" id="PF00117"/>
    </source>
</evidence>
<dbReference type="SUPFAM" id="SSF52317">
    <property type="entry name" value="Class I glutamine amidotransferase-like"/>
    <property type="match status" value="1"/>
</dbReference>
<evidence type="ECO:0000313" key="13">
    <source>
        <dbReference type="EMBL" id="KAF6166290.1"/>
    </source>
</evidence>
<dbReference type="Pfam" id="PF06418">
    <property type="entry name" value="CTP_synth_N"/>
    <property type="match status" value="2"/>
</dbReference>
<feature type="domain" description="Glutamine amidotransferase" evidence="11">
    <location>
        <begin position="418"/>
        <end position="652"/>
    </location>
</feature>
<comment type="similarity">
    <text evidence="2 9">Belongs to the CTP synthase family.</text>
</comment>
<comment type="catalytic activity">
    <reaction evidence="8 9">
        <text>UTP + L-glutamine + ATP + H2O = CTP + L-glutamate + ADP + phosphate + 2 H(+)</text>
        <dbReference type="Rhea" id="RHEA:26426"/>
        <dbReference type="ChEBI" id="CHEBI:15377"/>
        <dbReference type="ChEBI" id="CHEBI:15378"/>
        <dbReference type="ChEBI" id="CHEBI:29985"/>
        <dbReference type="ChEBI" id="CHEBI:30616"/>
        <dbReference type="ChEBI" id="CHEBI:37563"/>
        <dbReference type="ChEBI" id="CHEBI:43474"/>
        <dbReference type="ChEBI" id="CHEBI:46398"/>
        <dbReference type="ChEBI" id="CHEBI:58359"/>
        <dbReference type="ChEBI" id="CHEBI:456216"/>
        <dbReference type="EC" id="6.3.4.2"/>
    </reaction>
</comment>
<dbReference type="InterPro" id="IPR017456">
    <property type="entry name" value="CTP_synthase_N"/>
</dbReference>
<dbReference type="InterPro" id="IPR017926">
    <property type="entry name" value="GATASE"/>
</dbReference>
<dbReference type="UniPathway" id="UPA00159">
    <property type="reaction ID" value="UER00277"/>
</dbReference>
<organism evidence="13 14">
    <name type="scientific">Kingdonia uniflora</name>
    <dbReference type="NCBI Taxonomy" id="39325"/>
    <lineage>
        <taxon>Eukaryota</taxon>
        <taxon>Viridiplantae</taxon>
        <taxon>Streptophyta</taxon>
        <taxon>Embryophyta</taxon>
        <taxon>Tracheophyta</taxon>
        <taxon>Spermatophyta</taxon>
        <taxon>Magnoliopsida</taxon>
        <taxon>Ranunculales</taxon>
        <taxon>Circaeasteraceae</taxon>
        <taxon>Kingdonia</taxon>
    </lineage>
</organism>
<dbReference type="InterPro" id="IPR033828">
    <property type="entry name" value="GATase1_CTP_Synthase"/>
</dbReference>
<dbReference type="InterPro" id="IPR027417">
    <property type="entry name" value="P-loop_NTPase"/>
</dbReference>
<evidence type="ECO:0000256" key="6">
    <source>
        <dbReference type="ARBA" id="ARBA00022962"/>
    </source>
</evidence>
<evidence type="ECO:0000313" key="14">
    <source>
        <dbReference type="Proteomes" id="UP000541444"/>
    </source>
</evidence>
<dbReference type="OrthoDB" id="1739076at2759"/>
<keyword evidence="3 9" id="KW-0436">Ligase</keyword>
<sequence length="670" mass="74057">MQFQTSKFQSNWQQLVKLPTNLSKPKPLFFINLFPALTFNQTRRLQSPQLPNAQIQTKARESESEKSKPERVRGMKYVLVTGGVVSGLGKGVTASSIGVVLKACGLRVTSIKIDPYLNMDAGTMSPFEHGEVFVLDDGGEADLDLGNYERFLDVTLTRDNNITTGKIYQSVLEKERRGDYLGKTVQVVPHITDAIRNWIESVSLIPVDGKEGPADICVIELGGTVGDIESMPFVEALRQLSFSVGQDNFCLIHVSLIPVLGVVGEQKTKPTQHSVRELRALGLTPHLLACRSAQMLIGVTKNSKTPSYETEEPVDEGAPEDREQSTTGKPLLENTKEKLSQFCHVPVDNIVNIHDVPNIWHVPLLLQNQNAHNAILKQLNCVSIAAPPNLQEWTNRAETYDNLTDSVRIALVGKYIGLTDSYLSVVKAVLHACIACALKPSIDWIAASDLEDDCAKSAPQAHAAAWETLRNAACVLVPGGFGDRGVEGMILAAKYARENHIPYLGICLGMQISVIEFARSVLNLERANSEEFESNTPNPVIVFMPEGSRTHMGSTMRLGSRRTFLQAPACIISKLYHGATYVDERHRHRYEVNPEAIDRLQEAGLNFLGTDESGKRMEILELRRHPFYVGVQFHPEFKSRPGRPSALFLGLILAAVGQLETYLKKHHNGS</sequence>
<dbReference type="AlphaFoldDB" id="A0A7J7NH17"/>
<dbReference type="Proteomes" id="UP000541444">
    <property type="component" value="Unassembled WGS sequence"/>
</dbReference>
<dbReference type="PANTHER" id="PTHR11550:SF40">
    <property type="entry name" value="CTP SYNTHASE"/>
    <property type="match status" value="1"/>
</dbReference>
<accession>A0A7J7NH17</accession>
<dbReference type="PANTHER" id="PTHR11550">
    <property type="entry name" value="CTP SYNTHASE"/>
    <property type="match status" value="1"/>
</dbReference>
<dbReference type="Gene3D" id="3.40.50.880">
    <property type="match status" value="1"/>
</dbReference>
<evidence type="ECO:0000256" key="8">
    <source>
        <dbReference type="ARBA" id="ARBA00047781"/>
    </source>
</evidence>
<gene>
    <name evidence="13" type="ORF">GIB67_008718</name>
</gene>
<protein>
    <recommendedName>
        <fullName evidence="9">CTP synthase</fullName>
        <ecNumber evidence="9">6.3.4.2</ecNumber>
    </recommendedName>
    <alternativeName>
        <fullName evidence="9">UTP--ammonia ligase</fullName>
    </alternativeName>
</protein>
<evidence type="ECO:0000256" key="4">
    <source>
        <dbReference type="ARBA" id="ARBA00022741"/>
    </source>
</evidence>